<evidence type="ECO:0000256" key="1">
    <source>
        <dbReference type="SAM" id="MobiDB-lite"/>
    </source>
</evidence>
<evidence type="ECO:0000313" key="3">
    <source>
        <dbReference type="Proteomes" id="UP000011625"/>
    </source>
</evidence>
<feature type="region of interest" description="Disordered" evidence="1">
    <location>
        <begin position="1"/>
        <end position="23"/>
    </location>
</feature>
<gene>
    <name evidence="2" type="ORF">C450_05880</name>
</gene>
<organism evidence="2 3">
    <name type="scientific">Halococcus salifodinae DSM 8989</name>
    <dbReference type="NCBI Taxonomy" id="1227456"/>
    <lineage>
        <taxon>Archaea</taxon>
        <taxon>Methanobacteriati</taxon>
        <taxon>Methanobacteriota</taxon>
        <taxon>Stenosarchaea group</taxon>
        <taxon>Halobacteria</taxon>
        <taxon>Halobacteriales</taxon>
        <taxon>Halococcaceae</taxon>
        <taxon>Halococcus</taxon>
    </lineage>
</organism>
<dbReference type="AlphaFoldDB" id="M0N9M9"/>
<reference evidence="2 3" key="1">
    <citation type="journal article" date="2014" name="PLoS Genet.">
        <title>Phylogenetically driven sequencing of extremely halophilic archaea reveals strategies for static and dynamic osmo-response.</title>
        <authorList>
            <person name="Becker E.A."/>
            <person name="Seitzer P.M."/>
            <person name="Tritt A."/>
            <person name="Larsen D."/>
            <person name="Krusor M."/>
            <person name="Yao A.I."/>
            <person name="Wu D."/>
            <person name="Madern D."/>
            <person name="Eisen J.A."/>
            <person name="Darling A.E."/>
            <person name="Facciotti M.T."/>
        </authorList>
    </citation>
    <scope>NUCLEOTIDE SEQUENCE [LARGE SCALE GENOMIC DNA]</scope>
    <source>
        <strain evidence="2 3">DSM 8989</strain>
    </source>
</reference>
<protein>
    <submittedName>
        <fullName evidence="2">Uncharacterized protein</fullName>
    </submittedName>
</protein>
<dbReference type="Pfam" id="PF20314">
    <property type="entry name" value="DUF6610"/>
    <property type="match status" value="1"/>
</dbReference>
<dbReference type="PATRIC" id="fig|1227456.3.peg.1188"/>
<dbReference type="InterPro" id="IPR046718">
    <property type="entry name" value="DUF6610"/>
</dbReference>
<proteinExistence type="predicted"/>
<accession>M0N9M9</accession>
<keyword evidence="3" id="KW-1185">Reference proteome</keyword>
<dbReference type="EMBL" id="AOME01000027">
    <property type="protein sequence ID" value="EMA54561.1"/>
    <property type="molecule type" value="Genomic_DNA"/>
</dbReference>
<sequence length="332" mass="37530">MSRSHPPAPATGTTSEQTDSRAVGNGDDIAAARQADYIAFLHRHPFATDAYDLGFLPGIREDYSFQINDFANVETPVLMVDNYFHDPDANRYVARIRELPEQPWVCVLGDVTTPEQARDYTQLARSLVNEFPTTEFVIVPKCPEAFEIIDEQFVLGYPMGYSDIQATDISTLSDWRGRRVHLLGASPPKQFEAIQRLTQPTITGDPPADIVGLDWNGPQRVAYLGEYWSRDGWQAADQLSIRETVRKSLREMRKFWERRGVWPTETPIESGKSSVREPDDPVFTASGETIREREALEDAIVVDYEDGQTLAYRSDTERAHVEYHDGLVRSGS</sequence>
<dbReference type="Proteomes" id="UP000011625">
    <property type="component" value="Unassembled WGS sequence"/>
</dbReference>
<comment type="caution">
    <text evidence="2">The sequence shown here is derived from an EMBL/GenBank/DDBJ whole genome shotgun (WGS) entry which is preliminary data.</text>
</comment>
<dbReference type="RefSeq" id="WP_005041216.1">
    <property type="nucleotide sequence ID" value="NZ_AOME01000027.1"/>
</dbReference>
<evidence type="ECO:0000313" key="2">
    <source>
        <dbReference type="EMBL" id="EMA54561.1"/>
    </source>
</evidence>
<name>M0N9M9_9EURY</name>